<dbReference type="SUPFAM" id="SSF56601">
    <property type="entry name" value="beta-lactamase/transpeptidase-like"/>
    <property type="match status" value="1"/>
</dbReference>
<organism evidence="2 3">
    <name type="scientific">Reyranella soli</name>
    <dbReference type="NCBI Taxonomy" id="1230389"/>
    <lineage>
        <taxon>Bacteria</taxon>
        <taxon>Pseudomonadati</taxon>
        <taxon>Pseudomonadota</taxon>
        <taxon>Alphaproteobacteria</taxon>
        <taxon>Hyphomicrobiales</taxon>
        <taxon>Reyranellaceae</taxon>
        <taxon>Reyranella</taxon>
    </lineage>
</organism>
<feature type="domain" description="Beta-lactamase-related" evidence="1">
    <location>
        <begin position="46"/>
        <end position="406"/>
    </location>
</feature>
<proteinExistence type="predicted"/>
<dbReference type="PANTHER" id="PTHR43283:SF3">
    <property type="entry name" value="BETA-LACTAMASE FAMILY PROTEIN (AFU_ORTHOLOGUE AFUA_5G07500)"/>
    <property type="match status" value="1"/>
</dbReference>
<sequence length="437" mass="46875">MADSKHNQANTVTRRTAIKAGAGALLASGVPLFWPGEARADKAKIDAVLNGAVTSGDVPGVVAAAADDKGVFYEGAFGKRNLVTGTAMTPDTMFWIASMTKALTSIAAMQMVEQGKLSLDKPISDVVMELSAAQVLEGFDAEGKPKLRPPKRPITLRHLLTHTAGFSYDLWNKDIERYMKVANVPGIGTCKLEALKVPMIADPGEKWEYGINIDWAGKAVERVSGMSLDGYMRERIFTPLGMKDTGFILRPDQQARLASVHARGADGKLSPIEFGMPQAPEFFMGGGALYSTGRDYLSFLRALLGNGKLGTAQILKPETVALVNKNSMGDLNVTLLKTAQPDLTNDAEFFPGMVKKWGLAYMINTQDVPGKRSAGSLAWAGLANTYYWLDPKKKVAGVILTQILPFADTKTLQVFGDFEGAVYQNGRPPAAGAAKAG</sequence>
<accession>A0A512NJL9</accession>
<dbReference type="Pfam" id="PF00144">
    <property type="entry name" value="Beta-lactamase"/>
    <property type="match status" value="1"/>
</dbReference>
<evidence type="ECO:0000313" key="3">
    <source>
        <dbReference type="Proteomes" id="UP000321058"/>
    </source>
</evidence>
<dbReference type="OrthoDB" id="5705574at2"/>
<dbReference type="InterPro" id="IPR012338">
    <property type="entry name" value="Beta-lactam/transpept-like"/>
</dbReference>
<evidence type="ECO:0000259" key="1">
    <source>
        <dbReference type="Pfam" id="PF00144"/>
    </source>
</evidence>
<dbReference type="InterPro" id="IPR050789">
    <property type="entry name" value="Diverse_Enzym_Activities"/>
</dbReference>
<comment type="caution">
    <text evidence="2">The sequence shown here is derived from an EMBL/GenBank/DDBJ whole genome shotgun (WGS) entry which is preliminary data.</text>
</comment>
<dbReference type="PROSITE" id="PS51318">
    <property type="entry name" value="TAT"/>
    <property type="match status" value="1"/>
</dbReference>
<dbReference type="Proteomes" id="UP000321058">
    <property type="component" value="Unassembled WGS sequence"/>
</dbReference>
<dbReference type="RefSeq" id="WP_147154507.1">
    <property type="nucleotide sequence ID" value="NZ_BKAJ01000120.1"/>
</dbReference>
<reference evidence="2 3" key="1">
    <citation type="submission" date="2019-07" db="EMBL/GenBank/DDBJ databases">
        <title>Whole genome shotgun sequence of Reyranella soli NBRC 108950.</title>
        <authorList>
            <person name="Hosoyama A."/>
            <person name="Uohara A."/>
            <person name="Ohji S."/>
            <person name="Ichikawa N."/>
        </authorList>
    </citation>
    <scope>NUCLEOTIDE SEQUENCE [LARGE SCALE GENOMIC DNA]</scope>
    <source>
        <strain evidence="2 3">NBRC 108950</strain>
    </source>
</reference>
<dbReference type="PANTHER" id="PTHR43283">
    <property type="entry name" value="BETA-LACTAMASE-RELATED"/>
    <property type="match status" value="1"/>
</dbReference>
<evidence type="ECO:0000313" key="2">
    <source>
        <dbReference type="EMBL" id="GEP59149.1"/>
    </source>
</evidence>
<gene>
    <name evidence="2" type="ORF">RSO01_63150</name>
</gene>
<dbReference type="EMBL" id="BKAJ01000120">
    <property type="protein sequence ID" value="GEP59149.1"/>
    <property type="molecule type" value="Genomic_DNA"/>
</dbReference>
<protein>
    <submittedName>
        <fullName evidence="2">1,4-butanediol diacrylate esterase</fullName>
    </submittedName>
</protein>
<dbReference type="Gene3D" id="3.40.710.10">
    <property type="entry name" value="DD-peptidase/beta-lactamase superfamily"/>
    <property type="match status" value="1"/>
</dbReference>
<dbReference type="InterPro" id="IPR006311">
    <property type="entry name" value="TAT_signal"/>
</dbReference>
<dbReference type="InterPro" id="IPR001466">
    <property type="entry name" value="Beta-lactam-related"/>
</dbReference>
<dbReference type="AlphaFoldDB" id="A0A512NJL9"/>
<keyword evidence="3" id="KW-1185">Reference proteome</keyword>
<name>A0A512NJL9_9HYPH</name>